<dbReference type="Pfam" id="PF03358">
    <property type="entry name" value="FMN_red"/>
    <property type="match status" value="1"/>
</dbReference>
<evidence type="ECO:0000256" key="1">
    <source>
        <dbReference type="ARBA" id="ARBA00022630"/>
    </source>
</evidence>
<evidence type="ECO:0000313" key="5">
    <source>
        <dbReference type="Proteomes" id="UP000824160"/>
    </source>
</evidence>
<dbReference type="EMBL" id="DVLW01000248">
    <property type="protein sequence ID" value="HIT95323.1"/>
    <property type="molecule type" value="Genomic_DNA"/>
</dbReference>
<feature type="domain" description="NADPH-dependent FMN reductase-like" evidence="3">
    <location>
        <begin position="1"/>
        <end position="151"/>
    </location>
</feature>
<name>A0A9D1KRR2_9FIRM</name>
<gene>
    <name evidence="4" type="ORF">IAC43_09070</name>
</gene>
<dbReference type="GO" id="GO:0016491">
    <property type="term" value="F:oxidoreductase activity"/>
    <property type="evidence" value="ECO:0007669"/>
    <property type="project" value="InterPro"/>
</dbReference>
<comment type="caution">
    <text evidence="4">The sequence shown here is derived from an EMBL/GenBank/DDBJ whole genome shotgun (WGS) entry which is preliminary data.</text>
</comment>
<protein>
    <submittedName>
        <fullName evidence="4">Flavodoxin family protein</fullName>
    </submittedName>
</protein>
<evidence type="ECO:0000259" key="3">
    <source>
        <dbReference type="Pfam" id="PF03358"/>
    </source>
</evidence>
<dbReference type="Gene3D" id="3.40.50.360">
    <property type="match status" value="1"/>
</dbReference>
<proteinExistence type="predicted"/>
<dbReference type="PANTHER" id="PTHR43278">
    <property type="entry name" value="NAD(P)H-DEPENDENT FMN-CONTAINING OXIDOREDUCTASE YWQN-RELATED"/>
    <property type="match status" value="1"/>
</dbReference>
<evidence type="ECO:0000313" key="4">
    <source>
        <dbReference type="EMBL" id="HIT95323.1"/>
    </source>
</evidence>
<reference evidence="4" key="1">
    <citation type="submission" date="2020-10" db="EMBL/GenBank/DDBJ databases">
        <authorList>
            <person name="Gilroy R."/>
        </authorList>
    </citation>
    <scope>NUCLEOTIDE SEQUENCE</scope>
    <source>
        <strain evidence="4">ChiBcec7-5410</strain>
    </source>
</reference>
<organism evidence="4 5">
    <name type="scientific">Candidatus Faecivivens stercoripullorum</name>
    <dbReference type="NCBI Taxonomy" id="2840805"/>
    <lineage>
        <taxon>Bacteria</taxon>
        <taxon>Bacillati</taxon>
        <taxon>Bacillota</taxon>
        <taxon>Clostridia</taxon>
        <taxon>Eubacteriales</taxon>
        <taxon>Oscillospiraceae</taxon>
        <taxon>Oscillospiraceae incertae sedis</taxon>
        <taxon>Candidatus Faecivivens</taxon>
    </lineage>
</organism>
<evidence type="ECO:0000256" key="2">
    <source>
        <dbReference type="ARBA" id="ARBA00022643"/>
    </source>
</evidence>
<dbReference type="SUPFAM" id="SSF52218">
    <property type="entry name" value="Flavoproteins"/>
    <property type="match status" value="1"/>
</dbReference>
<dbReference type="InterPro" id="IPR029039">
    <property type="entry name" value="Flavoprotein-like_sf"/>
</dbReference>
<dbReference type="InterPro" id="IPR005025">
    <property type="entry name" value="FMN_Rdtase-like_dom"/>
</dbReference>
<reference evidence="4" key="2">
    <citation type="journal article" date="2021" name="PeerJ">
        <title>Extensive microbial diversity within the chicken gut microbiome revealed by metagenomics and culture.</title>
        <authorList>
            <person name="Gilroy R."/>
            <person name="Ravi A."/>
            <person name="Getino M."/>
            <person name="Pursley I."/>
            <person name="Horton D.L."/>
            <person name="Alikhan N.F."/>
            <person name="Baker D."/>
            <person name="Gharbi K."/>
            <person name="Hall N."/>
            <person name="Watson M."/>
            <person name="Adriaenssens E.M."/>
            <person name="Foster-Nyarko E."/>
            <person name="Jarju S."/>
            <person name="Secka A."/>
            <person name="Antonio M."/>
            <person name="Oren A."/>
            <person name="Chaudhuri R.R."/>
            <person name="La Ragione R."/>
            <person name="Hildebrand F."/>
            <person name="Pallen M.J."/>
        </authorList>
    </citation>
    <scope>NUCLEOTIDE SEQUENCE</scope>
    <source>
        <strain evidence="4">ChiBcec7-5410</strain>
    </source>
</reference>
<dbReference type="Proteomes" id="UP000824160">
    <property type="component" value="Unassembled WGS sequence"/>
</dbReference>
<dbReference type="InterPro" id="IPR051796">
    <property type="entry name" value="ISF_SsuE-like"/>
</dbReference>
<accession>A0A9D1KRR2</accession>
<keyword evidence="1" id="KW-0285">Flavoprotein</keyword>
<dbReference type="PANTHER" id="PTHR43278:SF4">
    <property type="entry name" value="NAD(P)H-DEPENDENT FMN-CONTAINING OXIDOREDUCTASE YWQN-RELATED"/>
    <property type="match status" value="1"/>
</dbReference>
<sequence length="191" mass="20988">MKTLILNGSPRKNGDVAFLLEQLVSLLPGETVRLNAYTSGIHACEDCRYCKVKPGCSIHDPMQQLYRTLDTFDNIVIASPVYFSDLTPPLLAIGSRLQASYMAKRFRNEQMFPRLKNGAVILTGGGDGNLDPAWDAAVKFLRLMNARNIAPLAAAQHTDHLPVSEDRQAQDGVKVIARWFIDHAGSSGTGY</sequence>
<keyword evidence="2" id="KW-0288">FMN</keyword>
<dbReference type="AlphaFoldDB" id="A0A9D1KRR2"/>